<accession>A0A328AHQ0</accession>
<dbReference type="PROSITE" id="PS51257">
    <property type="entry name" value="PROKAR_LIPOPROTEIN"/>
    <property type="match status" value="1"/>
</dbReference>
<evidence type="ECO:0000313" key="3">
    <source>
        <dbReference type="Proteomes" id="UP000249725"/>
    </source>
</evidence>
<feature type="signal peptide" evidence="1">
    <location>
        <begin position="1"/>
        <end position="20"/>
    </location>
</feature>
<protein>
    <submittedName>
        <fullName evidence="2">Uncharacterized protein</fullName>
    </submittedName>
</protein>
<evidence type="ECO:0000256" key="1">
    <source>
        <dbReference type="SAM" id="SignalP"/>
    </source>
</evidence>
<name>A0A328AHQ0_9CAUL</name>
<organism evidence="2 3">
    <name type="scientific">Phenylobacterium deserti</name>
    <dbReference type="NCBI Taxonomy" id="1914756"/>
    <lineage>
        <taxon>Bacteria</taxon>
        <taxon>Pseudomonadati</taxon>
        <taxon>Pseudomonadota</taxon>
        <taxon>Alphaproteobacteria</taxon>
        <taxon>Caulobacterales</taxon>
        <taxon>Caulobacteraceae</taxon>
        <taxon>Phenylobacterium</taxon>
    </lineage>
</organism>
<keyword evidence="1" id="KW-0732">Signal</keyword>
<keyword evidence="3" id="KW-1185">Reference proteome</keyword>
<evidence type="ECO:0000313" key="2">
    <source>
        <dbReference type="EMBL" id="RAK52894.1"/>
    </source>
</evidence>
<dbReference type="RefSeq" id="WP_111515179.1">
    <property type="nucleotide sequence ID" value="NZ_QFYR01000002.1"/>
</dbReference>
<dbReference type="EMBL" id="QFYR01000002">
    <property type="protein sequence ID" value="RAK52894.1"/>
    <property type="molecule type" value="Genomic_DNA"/>
</dbReference>
<reference evidence="3" key="1">
    <citation type="submission" date="2018-05" db="EMBL/GenBank/DDBJ databases">
        <authorList>
            <person name="Li X."/>
        </authorList>
    </citation>
    <scope>NUCLEOTIDE SEQUENCE [LARGE SCALE GENOMIC DNA]</scope>
    <source>
        <strain evidence="3">YIM 73061</strain>
    </source>
</reference>
<feature type="chain" id="PRO_5016276327" evidence="1">
    <location>
        <begin position="21"/>
        <end position="65"/>
    </location>
</feature>
<sequence>MRRALIVLLALSAAACGTVGGPTGGYVTYDVLAQLQRECAAKGGTLKQKTDGDPRWIDAWACERK</sequence>
<comment type="caution">
    <text evidence="2">The sequence shown here is derived from an EMBL/GenBank/DDBJ whole genome shotgun (WGS) entry which is preliminary data.</text>
</comment>
<dbReference type="Proteomes" id="UP000249725">
    <property type="component" value="Unassembled WGS sequence"/>
</dbReference>
<gene>
    <name evidence="2" type="ORF">DJ018_12010</name>
</gene>
<proteinExistence type="predicted"/>
<dbReference type="AlphaFoldDB" id="A0A328AHQ0"/>